<name>A0A1G5H0K9_9BACT</name>
<protein>
    <submittedName>
        <fullName evidence="1">Uncharacterized protein</fullName>
    </submittedName>
</protein>
<dbReference type="EMBL" id="FMUX01000012">
    <property type="protein sequence ID" value="SCY57383.1"/>
    <property type="molecule type" value="Genomic_DNA"/>
</dbReference>
<keyword evidence="2" id="KW-1185">Reference proteome</keyword>
<dbReference type="STRING" id="419481.SAMN05216233_11242"/>
<reference evidence="1 2" key="1">
    <citation type="submission" date="2016-10" db="EMBL/GenBank/DDBJ databases">
        <authorList>
            <person name="de Groot N.N."/>
        </authorList>
    </citation>
    <scope>NUCLEOTIDE SEQUENCE [LARGE SCALE GENOMIC DNA]</scope>
    <source>
        <strain evidence="1 2">AA1</strain>
    </source>
</reference>
<sequence length="49" mass="5347">MTQATSFPSPEPPSVALYSHATKSAPHKYIDILIHAIVRHTGPVQPPEK</sequence>
<evidence type="ECO:0000313" key="2">
    <source>
        <dbReference type="Proteomes" id="UP000198870"/>
    </source>
</evidence>
<accession>A0A1G5H0K9</accession>
<organism evidence="1 2">
    <name type="scientific">Desulfoluna spongiiphila</name>
    <dbReference type="NCBI Taxonomy" id="419481"/>
    <lineage>
        <taxon>Bacteria</taxon>
        <taxon>Pseudomonadati</taxon>
        <taxon>Thermodesulfobacteriota</taxon>
        <taxon>Desulfobacteria</taxon>
        <taxon>Desulfobacterales</taxon>
        <taxon>Desulfolunaceae</taxon>
        <taxon>Desulfoluna</taxon>
    </lineage>
</organism>
<proteinExistence type="predicted"/>
<gene>
    <name evidence="1" type="ORF">SAMN05216233_11242</name>
</gene>
<dbReference type="Proteomes" id="UP000198870">
    <property type="component" value="Unassembled WGS sequence"/>
</dbReference>
<dbReference type="AlphaFoldDB" id="A0A1G5H0K9"/>
<evidence type="ECO:0000313" key="1">
    <source>
        <dbReference type="EMBL" id="SCY57383.1"/>
    </source>
</evidence>